<dbReference type="Pfam" id="PF08804">
    <property type="entry name" value="gp32"/>
    <property type="match status" value="1"/>
</dbReference>
<keyword evidence="4" id="KW-1185">Reference proteome</keyword>
<evidence type="ECO:0000256" key="1">
    <source>
        <dbReference type="SAM" id="MobiDB-lite"/>
    </source>
</evidence>
<feature type="region of interest" description="Disordered" evidence="1">
    <location>
        <begin position="234"/>
        <end position="253"/>
    </location>
</feature>
<name>A0ABV0J2Q0_9NEIS</name>
<dbReference type="InterPro" id="IPR012339">
    <property type="entry name" value="Phage_T4_Gp32_ssDNA-bd"/>
</dbReference>
<sequence length="299" mass="31685">MSALLEMLAKRSAAIKGASGNREKAITPESGATRYRILPSWRKTADGNFDSQAEFFHEFGQHFIKGVGETKPKAVYLCLSKTYGRQCPVCDKLAEGIAKSYDDDVINALKEAKAQGKYMFNVLMPESGDPNTPKILALPPTVAQQIFDNITEWGEEMISLTGGRDVIIERTGTGLSTKYAVRVHPKTTDVPAAVMNKIHDLDEWVKQENDEQERRALASIGAVAGLLAAPAGVTTGSAPKPISTPIADFGSADEDDDALRTLEMASPAADAAPASAPAEAAPAAAAGADVDLDALLATL</sequence>
<evidence type="ECO:0000313" key="3">
    <source>
        <dbReference type="EMBL" id="MEO9387204.1"/>
    </source>
</evidence>
<feature type="domain" description="Bacteriophage T4 Gp32 single-stranded DNA-binding" evidence="2">
    <location>
        <begin position="35"/>
        <end position="223"/>
    </location>
</feature>
<accession>A0ABV0J2Q0</accession>
<protein>
    <recommendedName>
        <fullName evidence="2">Bacteriophage T4 Gp32 single-stranded DNA-binding domain-containing protein</fullName>
    </recommendedName>
</protein>
<reference evidence="3 4" key="1">
    <citation type="submission" date="2024-05" db="EMBL/GenBank/DDBJ databases">
        <authorList>
            <person name="De Oliveira J.P."/>
            <person name="Noriler S.A."/>
            <person name="De Oliveira A.G."/>
            <person name="Sipoli D.S."/>
        </authorList>
    </citation>
    <scope>NUCLEOTIDE SEQUENCE [LARGE SCALE GENOMIC DNA]</scope>
    <source>
        <strain evidence="3 4">LABIM192</strain>
    </source>
</reference>
<proteinExistence type="predicted"/>
<dbReference type="Gene3D" id="3.90.198.10">
    <property type="entry name" value="Replication Fork Single-Stranded Dna Binding Protein"/>
    <property type="match status" value="1"/>
</dbReference>
<organism evidence="3 4">
    <name type="scientific">Chromobacterium phragmitis</name>
    <dbReference type="NCBI Taxonomy" id="2202141"/>
    <lineage>
        <taxon>Bacteria</taxon>
        <taxon>Pseudomonadati</taxon>
        <taxon>Pseudomonadota</taxon>
        <taxon>Betaproteobacteria</taxon>
        <taxon>Neisseriales</taxon>
        <taxon>Chromobacteriaceae</taxon>
        <taxon>Chromobacterium</taxon>
    </lineage>
</organism>
<evidence type="ECO:0000313" key="4">
    <source>
        <dbReference type="Proteomes" id="UP001462502"/>
    </source>
</evidence>
<comment type="caution">
    <text evidence="3">The sequence shown here is derived from an EMBL/GenBank/DDBJ whole genome shotgun (WGS) entry which is preliminary data.</text>
</comment>
<dbReference type="InterPro" id="IPR044947">
    <property type="entry name" value="Phage_T4_Gp32_ssDNA-bd_sf"/>
</dbReference>
<dbReference type="RefSeq" id="WP_347937969.1">
    <property type="nucleotide sequence ID" value="NZ_JBDXMI010000015.1"/>
</dbReference>
<gene>
    <name evidence="3" type="ORF">ABI908_24215</name>
</gene>
<dbReference type="EMBL" id="JBDXMI010000015">
    <property type="protein sequence ID" value="MEO9387204.1"/>
    <property type="molecule type" value="Genomic_DNA"/>
</dbReference>
<evidence type="ECO:0000259" key="2">
    <source>
        <dbReference type="Pfam" id="PF08804"/>
    </source>
</evidence>
<dbReference type="Proteomes" id="UP001462502">
    <property type="component" value="Unassembled WGS sequence"/>
</dbReference>